<reference evidence="3" key="1">
    <citation type="journal article" date="2021" name="PeerJ">
        <title>Extensive microbial diversity within the chicken gut microbiome revealed by metagenomics and culture.</title>
        <authorList>
            <person name="Gilroy R."/>
            <person name="Ravi A."/>
            <person name="Getino M."/>
            <person name="Pursley I."/>
            <person name="Horton D.L."/>
            <person name="Alikhan N.F."/>
            <person name="Baker D."/>
            <person name="Gharbi K."/>
            <person name="Hall N."/>
            <person name="Watson M."/>
            <person name="Adriaenssens E.M."/>
            <person name="Foster-Nyarko E."/>
            <person name="Jarju S."/>
            <person name="Secka A."/>
            <person name="Antonio M."/>
            <person name="Oren A."/>
            <person name="Chaudhuri R.R."/>
            <person name="La Ragione R."/>
            <person name="Hildebrand F."/>
            <person name="Pallen M.J."/>
        </authorList>
    </citation>
    <scope>NUCLEOTIDE SEQUENCE</scope>
    <source>
        <strain evidence="3">CHK169-2315</strain>
    </source>
</reference>
<dbReference type="PROSITE" id="PS51257">
    <property type="entry name" value="PROKAR_LIPOPROTEIN"/>
    <property type="match status" value="1"/>
</dbReference>
<feature type="coiled-coil region" evidence="1">
    <location>
        <begin position="123"/>
        <end position="153"/>
    </location>
</feature>
<keyword evidence="2" id="KW-0732">Signal</keyword>
<evidence type="ECO:0000256" key="2">
    <source>
        <dbReference type="SAM" id="SignalP"/>
    </source>
</evidence>
<evidence type="ECO:0000256" key="1">
    <source>
        <dbReference type="SAM" id="Coils"/>
    </source>
</evidence>
<protein>
    <submittedName>
        <fullName evidence="3">YhcN/YlaJ family sporulation lipoprotein</fullName>
    </submittedName>
</protein>
<feature type="chain" id="PRO_5038559109" evidence="2">
    <location>
        <begin position="23"/>
        <end position="155"/>
    </location>
</feature>
<feature type="signal peptide" evidence="2">
    <location>
        <begin position="1"/>
        <end position="22"/>
    </location>
</feature>
<dbReference type="InterPro" id="IPR019076">
    <property type="entry name" value="Spore_lipoprot_YhcN/YlaJ-like"/>
</dbReference>
<dbReference type="EMBL" id="DXHX01000126">
    <property type="protein sequence ID" value="HIV75191.1"/>
    <property type="molecule type" value="Genomic_DNA"/>
</dbReference>
<keyword evidence="3" id="KW-0449">Lipoprotein</keyword>
<dbReference type="Pfam" id="PF09580">
    <property type="entry name" value="Spore_YhcN_YlaJ"/>
    <property type="match status" value="1"/>
</dbReference>
<dbReference type="Proteomes" id="UP000823937">
    <property type="component" value="Unassembled WGS sequence"/>
</dbReference>
<accession>A0A9D1TK67</accession>
<organism evidence="3 4">
    <name type="scientific">Candidatus Pseudogracilibacillus intestinigallinarum</name>
    <dbReference type="NCBI Taxonomy" id="2838742"/>
    <lineage>
        <taxon>Bacteria</taxon>
        <taxon>Bacillati</taxon>
        <taxon>Bacillota</taxon>
        <taxon>Bacilli</taxon>
        <taxon>Bacillales</taxon>
        <taxon>Bacillaceae</taxon>
        <taxon>Pseudogracilibacillus</taxon>
    </lineage>
</organism>
<reference evidence="3" key="2">
    <citation type="submission" date="2021-04" db="EMBL/GenBank/DDBJ databases">
        <authorList>
            <person name="Gilroy R."/>
        </authorList>
    </citation>
    <scope>NUCLEOTIDE SEQUENCE</scope>
    <source>
        <strain evidence="3">CHK169-2315</strain>
    </source>
</reference>
<name>A0A9D1TK67_9BACI</name>
<proteinExistence type="predicted"/>
<evidence type="ECO:0000313" key="3">
    <source>
        <dbReference type="EMBL" id="HIV75191.1"/>
    </source>
</evidence>
<keyword evidence="1" id="KW-0175">Coiled coil</keyword>
<dbReference type="AlphaFoldDB" id="A0A9D1TK67"/>
<gene>
    <name evidence="3" type="ORF">H9895_08955</name>
</gene>
<evidence type="ECO:0000313" key="4">
    <source>
        <dbReference type="Proteomes" id="UP000823937"/>
    </source>
</evidence>
<comment type="caution">
    <text evidence="3">The sequence shown here is derived from an EMBL/GenBank/DDBJ whole genome shotgun (WGS) entry which is preliminary data.</text>
</comment>
<sequence length="155" mass="17900">MKKSFILSLSLLFFTLSGCMNDKQPTNLEPTRSDPLSLMKLSSKGMTDQQPAMDAKQFLSKEESLSGVRAVNHNDELFIAIEVDNFQRFNLKDIEKDVRKKINNKYKNFNVTVVSDEKLVIELKQLEEKIENNNITDEQLSKQIEELKKLSKEQT</sequence>